<feature type="compositionally biased region" description="Basic and acidic residues" evidence="1">
    <location>
        <begin position="59"/>
        <end position="79"/>
    </location>
</feature>
<feature type="compositionally biased region" description="Polar residues" evidence="1">
    <location>
        <begin position="49"/>
        <end position="58"/>
    </location>
</feature>
<dbReference type="KEGG" id="hazt:108681310"/>
<feature type="region of interest" description="Disordered" evidence="1">
    <location>
        <begin position="23"/>
        <end position="79"/>
    </location>
</feature>
<accession>A0A8B7PKB7</accession>
<dbReference type="GeneID" id="108681310"/>
<gene>
    <name evidence="3" type="primary">LOC108681310</name>
</gene>
<dbReference type="Proteomes" id="UP000694843">
    <property type="component" value="Unplaced"/>
</dbReference>
<keyword evidence="2" id="KW-1185">Reference proteome</keyword>
<evidence type="ECO:0000256" key="1">
    <source>
        <dbReference type="SAM" id="MobiDB-lite"/>
    </source>
</evidence>
<feature type="region of interest" description="Disordered" evidence="1">
    <location>
        <begin position="504"/>
        <end position="524"/>
    </location>
</feature>
<dbReference type="RefSeq" id="XP_018025821.1">
    <property type="nucleotide sequence ID" value="XM_018170332.2"/>
</dbReference>
<evidence type="ECO:0000313" key="3">
    <source>
        <dbReference type="RefSeq" id="XP_018025821.1"/>
    </source>
</evidence>
<name>A0A8B7PKB7_HYAAZ</name>
<sequence>MDSLKRTKQPKLQKASKIVKKMLIDSADPQRQLSSLKIRSKKRSESKSATRFSATPSSRDLEENVKNISTDAKHTNSDQKTKSIKIKFFSGKKSVGQRESCNEKFNCEANVGSQSFPSAENPKAAGSDVITWSDNDVIGPSLELLTVLDDFSHNKGHKFPQNWTTPVVPSHFAHHERPRIESHSSCDCKARPEKGICETCEERKHFFHDIAHSFQSLKDIFKKHDAEMNICPKQAHSLLGVGVTFASVFGKSENIIQYVDARAPISIFDDEESNCTITDVQNGIQLNNVGKIEFEKHPGDASFPPTSLLNKDLNFALLSDHSHQDNNEAALVTTTEGCFLDLSRIRKTSEGGVVGNCAWKANTSVLALSFNELLHEQQYDADTLMAAFFTTSTLNCCSQFGKVLLEAPSHCTNLSFCMDMNPDGNSVNQTAADCCGTARDMIVTTLVVRGSHLGVVSTISVLKRTVVVGRSSAAILDSEELEILMVMRTCSSECISVHGSRPCETTHLPSKRSDPSCQNRDSGL</sequence>
<organism evidence="2 3">
    <name type="scientific">Hyalella azteca</name>
    <name type="common">Amphipod</name>
    <dbReference type="NCBI Taxonomy" id="294128"/>
    <lineage>
        <taxon>Eukaryota</taxon>
        <taxon>Metazoa</taxon>
        <taxon>Ecdysozoa</taxon>
        <taxon>Arthropoda</taxon>
        <taxon>Crustacea</taxon>
        <taxon>Multicrustacea</taxon>
        <taxon>Malacostraca</taxon>
        <taxon>Eumalacostraca</taxon>
        <taxon>Peracarida</taxon>
        <taxon>Amphipoda</taxon>
        <taxon>Senticaudata</taxon>
        <taxon>Talitrida</taxon>
        <taxon>Talitroidea</taxon>
        <taxon>Hyalellidae</taxon>
        <taxon>Hyalella</taxon>
    </lineage>
</organism>
<proteinExistence type="predicted"/>
<dbReference type="AlphaFoldDB" id="A0A8B7PKB7"/>
<reference evidence="3" key="1">
    <citation type="submission" date="2025-08" db="UniProtKB">
        <authorList>
            <consortium name="RefSeq"/>
        </authorList>
    </citation>
    <scope>IDENTIFICATION</scope>
    <source>
        <tissue evidence="3">Whole organism</tissue>
    </source>
</reference>
<evidence type="ECO:0000313" key="2">
    <source>
        <dbReference type="Proteomes" id="UP000694843"/>
    </source>
</evidence>
<protein>
    <submittedName>
        <fullName evidence="3">Uncharacterized protein LOC108681310</fullName>
    </submittedName>
</protein>
<feature type="compositionally biased region" description="Polar residues" evidence="1">
    <location>
        <begin position="515"/>
        <end position="524"/>
    </location>
</feature>